<name>A0AAE1Y3R1_9LAMI</name>
<accession>A0AAE1Y3R1</accession>
<keyword evidence="3" id="KW-1185">Reference proteome</keyword>
<protein>
    <submittedName>
        <fullName evidence="2">Uncharacterized protein</fullName>
    </submittedName>
</protein>
<dbReference type="AlphaFoldDB" id="A0AAE1Y3R1"/>
<comment type="caution">
    <text evidence="2">The sequence shown here is derived from an EMBL/GenBank/DDBJ whole genome shotgun (WGS) entry which is preliminary data.</text>
</comment>
<gene>
    <name evidence="2" type="ORF">Salat_1832800</name>
</gene>
<feature type="region of interest" description="Disordered" evidence="1">
    <location>
        <begin position="153"/>
        <end position="172"/>
    </location>
</feature>
<reference evidence="2" key="2">
    <citation type="journal article" date="2024" name="Plant">
        <title>Genomic evolution and insights into agronomic trait innovations of Sesamum species.</title>
        <authorList>
            <person name="Miao H."/>
            <person name="Wang L."/>
            <person name="Qu L."/>
            <person name="Liu H."/>
            <person name="Sun Y."/>
            <person name="Le M."/>
            <person name="Wang Q."/>
            <person name="Wei S."/>
            <person name="Zheng Y."/>
            <person name="Lin W."/>
            <person name="Duan Y."/>
            <person name="Cao H."/>
            <person name="Xiong S."/>
            <person name="Wang X."/>
            <person name="Wei L."/>
            <person name="Li C."/>
            <person name="Ma Q."/>
            <person name="Ju M."/>
            <person name="Zhao R."/>
            <person name="Li G."/>
            <person name="Mu C."/>
            <person name="Tian Q."/>
            <person name="Mei H."/>
            <person name="Zhang T."/>
            <person name="Gao T."/>
            <person name="Zhang H."/>
        </authorList>
    </citation>
    <scope>NUCLEOTIDE SEQUENCE</scope>
    <source>
        <strain evidence="2">3651</strain>
    </source>
</reference>
<feature type="compositionally biased region" description="Low complexity" evidence="1">
    <location>
        <begin position="153"/>
        <end position="166"/>
    </location>
</feature>
<feature type="region of interest" description="Disordered" evidence="1">
    <location>
        <begin position="52"/>
        <end position="89"/>
    </location>
</feature>
<proteinExistence type="predicted"/>
<dbReference type="EMBL" id="JACGWO010000007">
    <property type="protein sequence ID" value="KAK4422503.1"/>
    <property type="molecule type" value="Genomic_DNA"/>
</dbReference>
<dbReference type="Proteomes" id="UP001293254">
    <property type="component" value="Unassembled WGS sequence"/>
</dbReference>
<evidence type="ECO:0000313" key="2">
    <source>
        <dbReference type="EMBL" id="KAK4422503.1"/>
    </source>
</evidence>
<evidence type="ECO:0000256" key="1">
    <source>
        <dbReference type="SAM" id="MobiDB-lite"/>
    </source>
</evidence>
<reference evidence="2" key="1">
    <citation type="submission" date="2020-06" db="EMBL/GenBank/DDBJ databases">
        <authorList>
            <person name="Li T."/>
            <person name="Hu X."/>
            <person name="Zhang T."/>
            <person name="Song X."/>
            <person name="Zhang H."/>
            <person name="Dai N."/>
            <person name="Sheng W."/>
            <person name="Hou X."/>
            <person name="Wei L."/>
        </authorList>
    </citation>
    <scope>NUCLEOTIDE SEQUENCE</scope>
    <source>
        <strain evidence="2">3651</strain>
        <tissue evidence="2">Leaf</tissue>
    </source>
</reference>
<organism evidence="2 3">
    <name type="scientific">Sesamum alatum</name>
    <dbReference type="NCBI Taxonomy" id="300844"/>
    <lineage>
        <taxon>Eukaryota</taxon>
        <taxon>Viridiplantae</taxon>
        <taxon>Streptophyta</taxon>
        <taxon>Embryophyta</taxon>
        <taxon>Tracheophyta</taxon>
        <taxon>Spermatophyta</taxon>
        <taxon>Magnoliopsida</taxon>
        <taxon>eudicotyledons</taxon>
        <taxon>Gunneridae</taxon>
        <taxon>Pentapetalae</taxon>
        <taxon>asterids</taxon>
        <taxon>lamiids</taxon>
        <taxon>Lamiales</taxon>
        <taxon>Pedaliaceae</taxon>
        <taxon>Sesamum</taxon>
    </lineage>
</organism>
<evidence type="ECO:0000313" key="3">
    <source>
        <dbReference type="Proteomes" id="UP001293254"/>
    </source>
</evidence>
<sequence length="286" mass="31202">MGCTSSKRIEVAVDVYRPAPSSFSVFDVATIEALAEGGDALTIYTMRRPPTCPPPFSRSLKPLKMPLAPGTNGIEEIPLDQHPDKNRRRAQIAERQHIHVRDRLEREKEEKRRVREARPAERLREICPPGGETRCGVHNVTGRSAADVRGLQPGAAAAGDPPSGVRRAGRGAGRGVLERVEGVGGRRGGGAEVFVKGRYVGGWMERVGLKRDGEAEPDNEVGGWRGGGRKWVAGGVGGRGLCHVWSAGGAVRWWSGRRRRSVGFAMRMVWFSVLFVLLEDEDVIIS</sequence>